<dbReference type="InterPro" id="IPR005511">
    <property type="entry name" value="SMP-30"/>
</dbReference>
<dbReference type="PRINTS" id="PR01790">
    <property type="entry name" value="SMP30FAMILY"/>
</dbReference>
<feature type="binding site" evidence="3">
    <location>
        <position position="108"/>
    </location>
    <ligand>
        <name>substrate</name>
    </ligand>
</feature>
<evidence type="ECO:0000313" key="5">
    <source>
        <dbReference type="EMBL" id="MDS0245332.1"/>
    </source>
</evidence>
<feature type="binding site" evidence="3">
    <location>
        <position position="126"/>
    </location>
    <ligand>
        <name>substrate</name>
    </ligand>
</feature>
<comment type="caution">
    <text evidence="5">The sequence shown here is derived from an EMBL/GenBank/DDBJ whole genome shotgun (WGS) entry which is preliminary data.</text>
</comment>
<evidence type="ECO:0000259" key="4">
    <source>
        <dbReference type="Pfam" id="PF08450"/>
    </source>
</evidence>
<dbReference type="Gene3D" id="2.120.10.30">
    <property type="entry name" value="TolB, C-terminal domain"/>
    <property type="match status" value="1"/>
</dbReference>
<dbReference type="GO" id="GO:0005509">
    <property type="term" value="F:calcium ion binding"/>
    <property type="evidence" value="ECO:0007669"/>
    <property type="project" value="TreeGrafter"/>
</dbReference>
<feature type="active site" description="Proton donor/acceptor" evidence="2">
    <location>
        <position position="204"/>
    </location>
</feature>
<evidence type="ECO:0000256" key="1">
    <source>
        <dbReference type="ARBA" id="ARBA00008853"/>
    </source>
</evidence>
<feature type="binding site" evidence="3">
    <location>
        <position position="23"/>
    </location>
    <ligand>
        <name>a divalent metal cation</name>
        <dbReference type="ChEBI" id="CHEBI:60240"/>
    </ligand>
</feature>
<evidence type="ECO:0000313" key="6">
    <source>
        <dbReference type="Proteomes" id="UP001183582"/>
    </source>
</evidence>
<dbReference type="RefSeq" id="WP_310891142.1">
    <property type="nucleotide sequence ID" value="NZ_BAAAGR010000001.1"/>
</dbReference>
<gene>
    <name evidence="5" type="ORF">KZC50_06855</name>
</gene>
<proteinExistence type="inferred from homology"/>
<name>A0AAJ2HGQ0_9MICO</name>
<organism evidence="5 6">
    <name type="scientific">Microbacterium aurantiacum</name>
    <dbReference type="NCBI Taxonomy" id="162393"/>
    <lineage>
        <taxon>Bacteria</taxon>
        <taxon>Bacillati</taxon>
        <taxon>Actinomycetota</taxon>
        <taxon>Actinomycetes</taxon>
        <taxon>Micrococcales</taxon>
        <taxon>Microbacteriaceae</taxon>
        <taxon>Microbacterium</taxon>
    </lineage>
</organism>
<reference evidence="5 6" key="1">
    <citation type="submission" date="2021-06" db="EMBL/GenBank/DDBJ databases">
        <title>Genome-based taxonomic framework of Microbacterium strains isolated from marine environment, the description of four new species and reclassification of four preexisting species.</title>
        <authorList>
            <person name="Lee S.D."/>
            <person name="Kim S.-M."/>
            <person name="Byeon Y.-S."/>
            <person name="Yang H.L."/>
            <person name="Kim I.S."/>
        </authorList>
    </citation>
    <scope>NUCLEOTIDE SEQUENCE [LARGE SCALE GENOMIC DNA]</scope>
    <source>
        <strain evidence="5 6">KACC 20514</strain>
    </source>
</reference>
<comment type="cofactor">
    <cofactor evidence="3">
        <name>Zn(2+)</name>
        <dbReference type="ChEBI" id="CHEBI:29105"/>
    </cofactor>
    <text evidence="3">Binds 1 divalent metal cation per subunit.</text>
</comment>
<feature type="domain" description="SMP-30/Gluconolactonase/LRE-like region" evidence="4">
    <location>
        <begin position="22"/>
        <end position="262"/>
    </location>
</feature>
<protein>
    <submittedName>
        <fullName evidence="5">SMP-30/gluconolactonase/LRE family protein</fullName>
    </submittedName>
</protein>
<sequence>MGGSESEQQDGRWIGDDAVFHGEGAFWDGATETLRHVDMLAGDLITIADAERAASVVRTPVSDVLALIRRRRQGGFIVAVERGFALIDDHLRVEHEIPVFDDPGVRMNEGACDATGRLFCGSMAYDAREGGGRLYRLDPDLSVHVALEGVSIPNGLVWTDAGRTALHADTLAGEVRAYDYDPSNGRFGASRVFVRIDEESGAPDGMALDAEGGLWVALWGGGAVHRYDVRGRLDRVVPVPVTNPTSCAFGGDGGDTLFVTTSRQGIDDGEEPFAGRVLTIRAGVRGAPVHAFAG</sequence>
<feature type="binding site" evidence="3">
    <location>
        <position position="204"/>
    </location>
    <ligand>
        <name>a divalent metal cation</name>
        <dbReference type="ChEBI" id="CHEBI:60240"/>
    </ligand>
</feature>
<dbReference type="EMBL" id="JAHWXH010000001">
    <property type="protein sequence ID" value="MDS0245332.1"/>
    <property type="molecule type" value="Genomic_DNA"/>
</dbReference>
<dbReference type="InterPro" id="IPR013658">
    <property type="entry name" value="SGL"/>
</dbReference>
<dbReference type="AlphaFoldDB" id="A0AAJ2HGQ0"/>
<comment type="similarity">
    <text evidence="1">Belongs to the SMP-30/CGR1 family.</text>
</comment>
<dbReference type="Pfam" id="PF08450">
    <property type="entry name" value="SGL"/>
    <property type="match status" value="1"/>
</dbReference>
<dbReference type="GeneID" id="301457934"/>
<keyword evidence="3" id="KW-0862">Zinc</keyword>
<dbReference type="PANTHER" id="PTHR10907">
    <property type="entry name" value="REGUCALCIN"/>
    <property type="match status" value="1"/>
</dbReference>
<accession>A0AAJ2HGQ0</accession>
<keyword evidence="3" id="KW-0479">Metal-binding</keyword>
<feature type="binding site" evidence="3">
    <location>
        <position position="154"/>
    </location>
    <ligand>
        <name>a divalent metal cation</name>
        <dbReference type="ChEBI" id="CHEBI:60240"/>
    </ligand>
</feature>
<feature type="binding site" evidence="3">
    <location>
        <position position="106"/>
    </location>
    <ligand>
        <name>substrate</name>
    </ligand>
</feature>
<evidence type="ECO:0000256" key="3">
    <source>
        <dbReference type="PIRSR" id="PIRSR605511-2"/>
    </source>
</evidence>
<dbReference type="PANTHER" id="PTHR10907:SF47">
    <property type="entry name" value="REGUCALCIN"/>
    <property type="match status" value="1"/>
</dbReference>
<dbReference type="Proteomes" id="UP001183582">
    <property type="component" value="Unassembled WGS sequence"/>
</dbReference>
<dbReference type="InterPro" id="IPR011042">
    <property type="entry name" value="6-blade_b-propeller_TolB-like"/>
</dbReference>
<dbReference type="SUPFAM" id="SSF63829">
    <property type="entry name" value="Calcium-dependent phosphotriesterase"/>
    <property type="match status" value="1"/>
</dbReference>
<dbReference type="GO" id="GO:0004341">
    <property type="term" value="F:gluconolactonase activity"/>
    <property type="evidence" value="ECO:0007669"/>
    <property type="project" value="TreeGrafter"/>
</dbReference>
<dbReference type="GO" id="GO:0019853">
    <property type="term" value="P:L-ascorbic acid biosynthetic process"/>
    <property type="evidence" value="ECO:0007669"/>
    <property type="project" value="TreeGrafter"/>
</dbReference>
<evidence type="ECO:0000256" key="2">
    <source>
        <dbReference type="PIRSR" id="PIRSR605511-1"/>
    </source>
</evidence>